<gene>
    <name evidence="5" type="ORF">NBZ79_11745</name>
</gene>
<evidence type="ECO:0000256" key="4">
    <source>
        <dbReference type="ARBA" id="ARBA00023235"/>
    </source>
</evidence>
<keyword evidence="4" id="KW-0413">Isomerase</keyword>
<dbReference type="InterPro" id="IPR029045">
    <property type="entry name" value="ClpP/crotonase-like_dom_sf"/>
</dbReference>
<dbReference type="InterPro" id="IPR001753">
    <property type="entry name" value="Enoyl-CoA_hydra/iso"/>
</dbReference>
<reference evidence="5" key="1">
    <citation type="submission" date="2022-06" db="EMBL/GenBank/DDBJ databases">
        <title>Sneathiella actinostolidae sp. nov., isolated from a sea anemonein the Western Pacific Ocean.</title>
        <authorList>
            <person name="Wei M.J."/>
        </authorList>
    </citation>
    <scope>NUCLEOTIDE SEQUENCE</scope>
    <source>
        <strain evidence="5">PHK-P5</strain>
    </source>
</reference>
<evidence type="ECO:0000313" key="5">
    <source>
        <dbReference type="EMBL" id="USG59850.1"/>
    </source>
</evidence>
<comment type="similarity">
    <text evidence="2">Belongs to the enoyl-CoA hydratase/isomerase family.</text>
</comment>
<evidence type="ECO:0000256" key="1">
    <source>
        <dbReference type="ARBA" id="ARBA00004275"/>
    </source>
</evidence>
<evidence type="ECO:0000256" key="2">
    <source>
        <dbReference type="ARBA" id="ARBA00005254"/>
    </source>
</evidence>
<dbReference type="RefSeq" id="WP_251932620.1">
    <property type="nucleotide sequence ID" value="NZ_CP098747.1"/>
</dbReference>
<evidence type="ECO:0000313" key="6">
    <source>
        <dbReference type="Proteomes" id="UP001056291"/>
    </source>
</evidence>
<protein>
    <submittedName>
        <fullName evidence="5">Crotonase/enoyl-CoA hydratase family protein</fullName>
    </submittedName>
</protein>
<organism evidence="5 6">
    <name type="scientific">Sneathiella marina</name>
    <dbReference type="NCBI Taxonomy" id="2950108"/>
    <lineage>
        <taxon>Bacteria</taxon>
        <taxon>Pseudomonadati</taxon>
        <taxon>Pseudomonadota</taxon>
        <taxon>Alphaproteobacteria</taxon>
        <taxon>Sneathiellales</taxon>
        <taxon>Sneathiellaceae</taxon>
        <taxon>Sneathiella</taxon>
    </lineage>
</organism>
<name>A0ABY4VYC8_9PROT</name>
<dbReference type="Gene3D" id="3.90.226.10">
    <property type="entry name" value="2-enoyl-CoA Hydratase, Chain A, domain 1"/>
    <property type="match status" value="1"/>
</dbReference>
<dbReference type="Proteomes" id="UP001056291">
    <property type="component" value="Chromosome"/>
</dbReference>
<dbReference type="SUPFAM" id="SSF52096">
    <property type="entry name" value="ClpP/crotonase"/>
    <property type="match status" value="1"/>
</dbReference>
<dbReference type="InterPro" id="IPR051053">
    <property type="entry name" value="ECH/Chromodomain_protein"/>
</dbReference>
<dbReference type="NCBIfam" id="NF004681">
    <property type="entry name" value="PRK06023.1"/>
    <property type="match status" value="1"/>
</dbReference>
<dbReference type="PANTHER" id="PTHR43684:SF1">
    <property type="entry name" value="ENOYL-COA DELTA ISOMERASE 2"/>
    <property type="match status" value="1"/>
</dbReference>
<sequence length="255" mass="27563">MTNAIVVTIENGIQNLKINRPEKKNALTQEMYGILAKSLRDAEQNPEIRVSVITGTEDSFTSGNDIMDFIQNPASGEDAPVIQFLYALAEIQKPLIAAVNGLAIGIGTTMLLHCDLVYASENASFALPFVNLALVPEAASSFLLPRMLGHQRAAELLLLGENFSANTALDAGIVNAVTTPDQVEETAMAAALKLSKKAPEAVRLTKSLMKGNSEQVKASMQTELQAFSSRLTSPEAMEAMQAFMERRLPDFSKFS</sequence>
<dbReference type="EMBL" id="CP098747">
    <property type="protein sequence ID" value="USG59850.1"/>
    <property type="molecule type" value="Genomic_DNA"/>
</dbReference>
<evidence type="ECO:0000256" key="3">
    <source>
        <dbReference type="ARBA" id="ARBA00023140"/>
    </source>
</evidence>
<dbReference type="InterPro" id="IPR014748">
    <property type="entry name" value="Enoyl-CoA_hydra_C"/>
</dbReference>
<comment type="subcellular location">
    <subcellularLocation>
        <location evidence="1">Peroxisome</location>
    </subcellularLocation>
</comment>
<keyword evidence="6" id="KW-1185">Reference proteome</keyword>
<dbReference type="Gene3D" id="1.10.12.10">
    <property type="entry name" value="Lyase 2-enoyl-coa Hydratase, Chain A, domain 2"/>
    <property type="match status" value="1"/>
</dbReference>
<keyword evidence="3" id="KW-0576">Peroxisome</keyword>
<dbReference type="CDD" id="cd06558">
    <property type="entry name" value="crotonase-like"/>
    <property type="match status" value="1"/>
</dbReference>
<dbReference type="PANTHER" id="PTHR43684">
    <property type="match status" value="1"/>
</dbReference>
<dbReference type="Pfam" id="PF00378">
    <property type="entry name" value="ECH_1"/>
    <property type="match status" value="1"/>
</dbReference>
<accession>A0ABY4VYC8</accession>
<proteinExistence type="inferred from homology"/>